<dbReference type="InterPro" id="IPR047180">
    <property type="entry name" value="HoxX-like"/>
</dbReference>
<dbReference type="CDD" id="cd08650">
    <property type="entry name" value="FMT_core_HypX_N"/>
    <property type="match status" value="1"/>
</dbReference>
<dbReference type="PIRSF" id="PIRSF006787">
    <property type="entry name" value="Hydrgn_mat_HoxX"/>
    <property type="match status" value="1"/>
</dbReference>
<dbReference type="RefSeq" id="WP_265721805.1">
    <property type="nucleotide sequence ID" value="NZ_JAPIVK010000015.1"/>
</dbReference>
<dbReference type="InterPro" id="IPR036477">
    <property type="entry name" value="Formyl_transf_N_sf"/>
</dbReference>
<organism evidence="2 3">
    <name type="scientific">Microbulbifer halophilus</name>
    <dbReference type="NCBI Taxonomy" id="453963"/>
    <lineage>
        <taxon>Bacteria</taxon>
        <taxon>Pseudomonadati</taxon>
        <taxon>Pseudomonadota</taxon>
        <taxon>Gammaproteobacteria</taxon>
        <taxon>Cellvibrionales</taxon>
        <taxon>Microbulbiferaceae</taxon>
        <taxon>Microbulbifer</taxon>
    </lineage>
</organism>
<evidence type="ECO:0000313" key="2">
    <source>
        <dbReference type="EMBL" id="MFD2309003.1"/>
    </source>
</evidence>
<dbReference type="CDD" id="cd08701">
    <property type="entry name" value="FMT_C_HypX"/>
    <property type="match status" value="1"/>
</dbReference>
<dbReference type="SUPFAM" id="SSF52096">
    <property type="entry name" value="ClpP/crotonase"/>
    <property type="match status" value="1"/>
</dbReference>
<dbReference type="Pfam" id="PF02911">
    <property type="entry name" value="Formyl_trans_C"/>
    <property type="match status" value="1"/>
</dbReference>
<sequence length="561" mass="62183">MRILLLCSAFNGLSQRIHRELHLLGCSVSLQLATGSAEMERAVADFRPRLVVCPFLTRRIPAAIWKKLPCLIVHPGIEGDRGPSSLDWAIEYNRTEWGVTLVQADEAMDAGDIWGSAVFPLRAAGKSGLYRREVTAAAASLVKKAIAALDDPTFRPRPLDPATAPGQLLPAMTQADRAIDWQRDSTDTVISRLRAADSAPGVREEIGGQCVYLYGVRREQSLTGTPGEFVAHSNGAVCRATVDGAVWIMQARAADGIKLPAAEVLLPLLDEAPGELEAVPAAAEDIWSEHRGDVAYLHFDFAGGAMDTHQCRRLLDHYRALRSGDAAVIVLMGGEEFWSNGIHLNRIESSEDPAQESWQNLNAIDDFVEALIDTTDKITVAALRNNAGAGGAIMALACDHVMLREGVVLNPHYRTMGLYGSEYWTYLLPRRVGAKQAATLVRNCLPLLASEALQIGFGDEVFDEDWDIYRRELDRFCQSIARSADLGAQLQAKAAMRKEDEKRKPLRQYRDEELEEMSAIFFDPQARYHRARRDFVYRKAAVETPAHLRKKAPLWQRLVFS</sequence>
<keyword evidence="3" id="KW-1185">Reference proteome</keyword>
<dbReference type="InterPro" id="IPR005793">
    <property type="entry name" value="Formyl_trans_C"/>
</dbReference>
<reference evidence="3" key="1">
    <citation type="journal article" date="2019" name="Int. J. Syst. Evol. Microbiol.">
        <title>The Global Catalogue of Microorganisms (GCM) 10K type strain sequencing project: providing services to taxonomists for standard genome sequencing and annotation.</title>
        <authorList>
            <consortium name="The Broad Institute Genomics Platform"/>
            <consortium name="The Broad Institute Genome Sequencing Center for Infectious Disease"/>
            <person name="Wu L."/>
            <person name="Ma J."/>
        </authorList>
    </citation>
    <scope>NUCLEOTIDE SEQUENCE [LARGE SCALE GENOMIC DNA]</scope>
    <source>
        <strain evidence="3">KCTC 12848</strain>
    </source>
</reference>
<dbReference type="PANTHER" id="PTHR43388:SF1">
    <property type="entry name" value="HYDROGENASE MATURATION FACTOR HOXX"/>
    <property type="match status" value="1"/>
</dbReference>
<dbReference type="SUPFAM" id="SSF50486">
    <property type="entry name" value="FMT C-terminal domain-like"/>
    <property type="match status" value="1"/>
</dbReference>
<dbReference type="InterPro" id="IPR009188">
    <property type="entry name" value="NiFe-hyd_mat_HypX/HoxX"/>
</dbReference>
<dbReference type="SUPFAM" id="SSF53328">
    <property type="entry name" value="Formyltransferase"/>
    <property type="match status" value="1"/>
</dbReference>
<feature type="domain" description="Formyl transferase C-terminal" evidence="1">
    <location>
        <begin position="172"/>
        <end position="264"/>
    </location>
</feature>
<name>A0ABW5E9Q8_9GAMM</name>
<dbReference type="InterPro" id="IPR029045">
    <property type="entry name" value="ClpP/crotonase-like_dom_sf"/>
</dbReference>
<accession>A0ABW5E9Q8</accession>
<evidence type="ECO:0000313" key="3">
    <source>
        <dbReference type="Proteomes" id="UP001597425"/>
    </source>
</evidence>
<dbReference type="EMBL" id="JBHUJD010000001">
    <property type="protein sequence ID" value="MFD2309003.1"/>
    <property type="molecule type" value="Genomic_DNA"/>
</dbReference>
<dbReference type="PANTHER" id="PTHR43388">
    <property type="entry name" value="HYDROGENASE MATURATION FACTOR HOXX"/>
    <property type="match status" value="1"/>
</dbReference>
<dbReference type="Gene3D" id="3.90.226.10">
    <property type="entry name" value="2-enoyl-CoA Hydratase, Chain A, domain 1"/>
    <property type="match status" value="1"/>
</dbReference>
<comment type="caution">
    <text evidence="2">The sequence shown here is derived from an EMBL/GenBank/DDBJ whole genome shotgun (WGS) entry which is preliminary data.</text>
</comment>
<evidence type="ECO:0000259" key="1">
    <source>
        <dbReference type="Pfam" id="PF02911"/>
    </source>
</evidence>
<dbReference type="Pfam" id="PF00378">
    <property type="entry name" value="ECH_1"/>
    <property type="match status" value="1"/>
</dbReference>
<dbReference type="Gene3D" id="3.40.50.12230">
    <property type="match status" value="1"/>
</dbReference>
<dbReference type="Proteomes" id="UP001597425">
    <property type="component" value="Unassembled WGS sequence"/>
</dbReference>
<dbReference type="InterPro" id="IPR011034">
    <property type="entry name" value="Formyl_transferase-like_C_sf"/>
</dbReference>
<gene>
    <name evidence="2" type="ORF">ACFSKX_01115</name>
</gene>
<protein>
    <submittedName>
        <fullName evidence="2">Hydrogenase maturation protein</fullName>
    </submittedName>
</protein>
<dbReference type="InterPro" id="IPR001753">
    <property type="entry name" value="Enoyl-CoA_hydra/iso"/>
</dbReference>
<proteinExistence type="predicted"/>
<dbReference type="CDD" id="cd06558">
    <property type="entry name" value="crotonase-like"/>
    <property type="match status" value="1"/>
</dbReference>